<dbReference type="InterPro" id="IPR006139">
    <property type="entry name" value="D-isomer_2_OHA_DH_cat_dom"/>
</dbReference>
<evidence type="ECO:0000256" key="2">
    <source>
        <dbReference type="ARBA" id="ARBA00073306"/>
    </source>
</evidence>
<keyword evidence="8" id="KW-1185">Reference proteome</keyword>
<organism evidence="7 8">
    <name type="scientific">Salvator merianae</name>
    <name type="common">Argentine black and white tegu</name>
    <name type="synonym">Tupinambis merianae</name>
    <dbReference type="NCBI Taxonomy" id="96440"/>
    <lineage>
        <taxon>Eukaryota</taxon>
        <taxon>Metazoa</taxon>
        <taxon>Chordata</taxon>
        <taxon>Craniata</taxon>
        <taxon>Vertebrata</taxon>
        <taxon>Euteleostomi</taxon>
        <taxon>Lepidosauria</taxon>
        <taxon>Squamata</taxon>
        <taxon>Bifurcata</taxon>
        <taxon>Unidentata</taxon>
        <taxon>Episquamata</taxon>
        <taxon>Laterata</taxon>
        <taxon>Teiioidea</taxon>
        <taxon>Teiidae</taxon>
        <taxon>Salvator</taxon>
    </lineage>
</organism>
<keyword evidence="1 3" id="KW-0560">Oxidoreductase</keyword>
<dbReference type="GO" id="GO:0030267">
    <property type="term" value="F:glyoxylate reductase (NADPH) activity"/>
    <property type="evidence" value="ECO:0007669"/>
    <property type="project" value="TreeGrafter"/>
</dbReference>
<dbReference type="GO" id="GO:0051287">
    <property type="term" value="F:NAD binding"/>
    <property type="evidence" value="ECO:0007669"/>
    <property type="project" value="InterPro"/>
</dbReference>
<feature type="domain" description="D-isomer specific 2-hydroxyacid dehydrogenase NAD-binding" evidence="6">
    <location>
        <begin position="175"/>
        <end position="354"/>
    </location>
</feature>
<reference evidence="7" key="1">
    <citation type="submission" date="2025-08" db="UniProtKB">
        <authorList>
            <consortium name="Ensembl"/>
        </authorList>
    </citation>
    <scope>IDENTIFICATION</scope>
</reference>
<dbReference type="Proteomes" id="UP000694421">
    <property type="component" value="Unplaced"/>
</dbReference>
<dbReference type="OMA" id="MNVLYYN"/>
<evidence type="ECO:0000256" key="4">
    <source>
        <dbReference type="SAM" id="SignalP"/>
    </source>
</evidence>
<feature type="chain" id="PRO_5034267647" description="Glyoxylate reductase/hydroxypyruvate reductase" evidence="4">
    <location>
        <begin position="17"/>
        <end position="388"/>
    </location>
</feature>
<dbReference type="CDD" id="cd05301">
    <property type="entry name" value="GDH"/>
    <property type="match status" value="1"/>
</dbReference>
<dbReference type="GO" id="GO:0016618">
    <property type="term" value="F:hydroxypyruvate reductase [NAD(P)H] activity"/>
    <property type="evidence" value="ECO:0007669"/>
    <property type="project" value="TreeGrafter"/>
</dbReference>
<proteinExistence type="inferred from homology"/>
<dbReference type="InterPro" id="IPR050223">
    <property type="entry name" value="D-isomer_2-hydroxyacid_DH"/>
</dbReference>
<dbReference type="Gene3D" id="3.40.50.720">
    <property type="entry name" value="NAD(P)-binding Rossmann-like Domain"/>
    <property type="match status" value="2"/>
</dbReference>
<dbReference type="Pfam" id="PF00389">
    <property type="entry name" value="2-Hacid_dh"/>
    <property type="match status" value="1"/>
</dbReference>
<name>A0A8D0BIL1_SALMN</name>
<evidence type="ECO:0000313" key="8">
    <source>
        <dbReference type="Proteomes" id="UP000694421"/>
    </source>
</evidence>
<dbReference type="FunFam" id="3.40.50.720:FF:000026">
    <property type="entry name" value="Glyoxylate/hydroxypyruvate reductase B"/>
    <property type="match status" value="1"/>
</dbReference>
<dbReference type="Ensembl" id="ENSSMRT00000006764.1">
    <property type="protein sequence ID" value="ENSSMRP00000005767.1"/>
    <property type="gene ID" value="ENSSMRG00000004656.1"/>
</dbReference>
<evidence type="ECO:0000313" key="7">
    <source>
        <dbReference type="Ensembl" id="ENSSMRP00000005767.1"/>
    </source>
</evidence>
<protein>
    <recommendedName>
        <fullName evidence="2">Glyoxylate reductase/hydroxypyruvate reductase</fullName>
    </recommendedName>
</protein>
<sequence length="388" mass="43453">MFRIKAFCFAQPLCLPAAWVNPTNKCWSKQAKRNITSLQSYKVELKSTGRKMLSAYQAKIMGEKELPSVLVFEIGGPFGILESHVEYLRKHFNLVTVKEFQRRKEELCEKIKSVFVFERRPVIDRELLESLPRLKVVGNSGVGVNHLDLKLISSFGVKVTNTPHAVSDSTADIGMALMLASARRLVEGCYIASSPDTTHFAVDWLGVEVTRATLGIIGMGNIGYKVAKRAKAFEMNILYHNRNRRKEEEEQAVGATYCKNIDDLLQQSDFVMLVVNLTSETHRLIGKRELELMKPTATLINISRGEVIDQDALVEALQNKVIKAAALDVTYPEPLPRDHLLLQLKNVIITPHIGTATVQALFMMTEETVENILAALNDLPIPSEVIPK</sequence>
<dbReference type="SUPFAM" id="SSF52283">
    <property type="entry name" value="Formate/glycerate dehydrogenase catalytic domain-like"/>
    <property type="match status" value="1"/>
</dbReference>
<evidence type="ECO:0000256" key="1">
    <source>
        <dbReference type="ARBA" id="ARBA00023002"/>
    </source>
</evidence>
<evidence type="ECO:0000259" key="5">
    <source>
        <dbReference type="Pfam" id="PF00389"/>
    </source>
</evidence>
<dbReference type="PANTHER" id="PTHR10996:SF149">
    <property type="entry name" value="2-KETOGLUCONATE REDUCTASE"/>
    <property type="match status" value="1"/>
</dbReference>
<dbReference type="PANTHER" id="PTHR10996">
    <property type="entry name" value="2-HYDROXYACID DEHYDROGENASE-RELATED"/>
    <property type="match status" value="1"/>
</dbReference>
<dbReference type="GeneTree" id="ENSGT00940000162740"/>
<reference evidence="7" key="2">
    <citation type="submission" date="2025-09" db="UniProtKB">
        <authorList>
            <consortium name="Ensembl"/>
        </authorList>
    </citation>
    <scope>IDENTIFICATION</scope>
</reference>
<dbReference type="Pfam" id="PF02826">
    <property type="entry name" value="2-Hacid_dh_C"/>
    <property type="match status" value="1"/>
</dbReference>
<keyword evidence="4" id="KW-0732">Signal</keyword>
<dbReference type="GO" id="GO:0005829">
    <property type="term" value="C:cytosol"/>
    <property type="evidence" value="ECO:0007669"/>
    <property type="project" value="TreeGrafter"/>
</dbReference>
<dbReference type="InterPro" id="IPR036291">
    <property type="entry name" value="NAD(P)-bd_dom_sf"/>
</dbReference>
<evidence type="ECO:0000256" key="3">
    <source>
        <dbReference type="RuleBase" id="RU003719"/>
    </source>
</evidence>
<feature type="signal peptide" evidence="4">
    <location>
        <begin position="1"/>
        <end position="16"/>
    </location>
</feature>
<evidence type="ECO:0000259" key="6">
    <source>
        <dbReference type="Pfam" id="PF02826"/>
    </source>
</evidence>
<dbReference type="InterPro" id="IPR006140">
    <property type="entry name" value="D-isomer_DH_NAD-bd"/>
</dbReference>
<feature type="domain" description="D-isomer specific 2-hydroxyacid dehydrogenase catalytic" evidence="5">
    <location>
        <begin position="80"/>
        <end position="385"/>
    </location>
</feature>
<dbReference type="SUPFAM" id="SSF51735">
    <property type="entry name" value="NAD(P)-binding Rossmann-fold domains"/>
    <property type="match status" value="1"/>
</dbReference>
<accession>A0A8D0BIL1</accession>
<dbReference type="PROSITE" id="PS00065">
    <property type="entry name" value="D_2_HYDROXYACID_DH_1"/>
    <property type="match status" value="1"/>
</dbReference>
<dbReference type="AlphaFoldDB" id="A0A8D0BIL1"/>
<dbReference type="InterPro" id="IPR029752">
    <property type="entry name" value="D-isomer_DH_CS1"/>
</dbReference>
<comment type="similarity">
    <text evidence="3">Belongs to the D-isomer specific 2-hydroxyacid dehydrogenase family.</text>
</comment>